<dbReference type="RefSeq" id="WP_380032970.1">
    <property type="nucleotide sequence ID" value="NZ_JBHSHB010000008.1"/>
</dbReference>
<protein>
    <recommendedName>
        <fullName evidence="3">Arginyl-tRNA synthetase</fullName>
    </recommendedName>
</protein>
<name>A0ABV9L6X4_9FLAO</name>
<evidence type="ECO:0000313" key="1">
    <source>
        <dbReference type="EMBL" id="MFC4689718.1"/>
    </source>
</evidence>
<organism evidence="1 2">
    <name type="scientific">Dokdonia genika</name>
    <dbReference type="NCBI Taxonomy" id="308113"/>
    <lineage>
        <taxon>Bacteria</taxon>
        <taxon>Pseudomonadati</taxon>
        <taxon>Bacteroidota</taxon>
        <taxon>Flavobacteriia</taxon>
        <taxon>Flavobacteriales</taxon>
        <taxon>Flavobacteriaceae</taxon>
        <taxon>Dokdonia</taxon>
    </lineage>
</organism>
<accession>A0ABV9L6X4</accession>
<proteinExistence type="predicted"/>
<evidence type="ECO:0000313" key="2">
    <source>
        <dbReference type="Proteomes" id="UP001595878"/>
    </source>
</evidence>
<keyword evidence="2" id="KW-1185">Reference proteome</keyword>
<dbReference type="Proteomes" id="UP001595878">
    <property type="component" value="Unassembled WGS sequence"/>
</dbReference>
<gene>
    <name evidence="1" type="ORF">ACFO5T_04675</name>
</gene>
<evidence type="ECO:0008006" key="3">
    <source>
        <dbReference type="Google" id="ProtNLM"/>
    </source>
</evidence>
<reference evidence="2" key="1">
    <citation type="journal article" date="2019" name="Int. J. Syst. Evol. Microbiol.">
        <title>The Global Catalogue of Microorganisms (GCM) 10K type strain sequencing project: providing services to taxonomists for standard genome sequencing and annotation.</title>
        <authorList>
            <consortium name="The Broad Institute Genomics Platform"/>
            <consortium name="The Broad Institute Genome Sequencing Center for Infectious Disease"/>
            <person name="Wu L."/>
            <person name="Ma J."/>
        </authorList>
    </citation>
    <scope>NUCLEOTIDE SEQUENCE [LARGE SCALE GENOMIC DNA]</scope>
    <source>
        <strain evidence="2">CGMCC 4.7427</strain>
    </source>
</reference>
<dbReference type="EMBL" id="JBHSHB010000008">
    <property type="protein sequence ID" value="MFC4689718.1"/>
    <property type="molecule type" value="Genomic_DNA"/>
</dbReference>
<sequence>MLLNVSYNNPDIKRKINEEVGEPYGLRERIKQGGIGIGHLVITESSIQIQNFLALDKYRNKCNIELRPRGIIIGFRALLDSYALVIPYWKLNLYKGRAEEYSVYRDNYFIKIEAKAKDKKVHNFMKRILDQKAQQSPTNIDDL</sequence>
<comment type="caution">
    <text evidence="1">The sequence shown here is derived from an EMBL/GenBank/DDBJ whole genome shotgun (WGS) entry which is preliminary data.</text>
</comment>